<dbReference type="AlphaFoldDB" id="A0A382J3Q6"/>
<sequence>MQSAVESIMTGEVDDDAIEAFLLALN</sequence>
<reference evidence="1" key="1">
    <citation type="submission" date="2018-05" db="EMBL/GenBank/DDBJ databases">
        <authorList>
            <person name="Lanie J.A."/>
            <person name="Ng W.-L."/>
            <person name="Kazmierczak K.M."/>
            <person name="Andrzejewski T.M."/>
            <person name="Davidsen T.M."/>
            <person name="Wayne K.J."/>
            <person name="Tettelin H."/>
            <person name="Glass J.I."/>
            <person name="Rusch D."/>
            <person name="Podicherti R."/>
            <person name="Tsui H.-C.T."/>
            <person name="Winkler M.E."/>
        </authorList>
    </citation>
    <scope>NUCLEOTIDE SEQUENCE</scope>
</reference>
<proteinExistence type="predicted"/>
<dbReference type="EMBL" id="UINC01071081">
    <property type="protein sequence ID" value="SVC05723.1"/>
    <property type="molecule type" value="Genomic_DNA"/>
</dbReference>
<gene>
    <name evidence="1" type="ORF">METZ01_LOCUS258577</name>
</gene>
<organism evidence="1">
    <name type="scientific">marine metagenome</name>
    <dbReference type="NCBI Taxonomy" id="408172"/>
    <lineage>
        <taxon>unclassified sequences</taxon>
        <taxon>metagenomes</taxon>
        <taxon>ecological metagenomes</taxon>
    </lineage>
</organism>
<accession>A0A382J3Q6</accession>
<feature type="non-terminal residue" evidence="1">
    <location>
        <position position="26"/>
    </location>
</feature>
<protein>
    <submittedName>
        <fullName evidence="1">Uncharacterized protein</fullName>
    </submittedName>
</protein>
<evidence type="ECO:0000313" key="1">
    <source>
        <dbReference type="EMBL" id="SVC05723.1"/>
    </source>
</evidence>
<name>A0A382J3Q6_9ZZZZ</name>